<reference evidence="2" key="1">
    <citation type="journal article" date="2022" name="Biol. Control">
        <title>In silico genomic analysis of Rhodopseudomonas palustris strains revealed potential biocontrol agents and crop yield enhancers.</title>
        <authorList>
            <person name="Surachat K."/>
            <person name="Kantachote D."/>
            <person name="Deachamag P."/>
            <person name="Wonglapsuwan M."/>
        </authorList>
    </citation>
    <scope>NUCLEOTIDE SEQUENCE</scope>
    <source>
        <strain evidence="2">TLS06</strain>
    </source>
</reference>
<feature type="transmembrane region" description="Helical" evidence="1">
    <location>
        <begin position="58"/>
        <end position="88"/>
    </location>
</feature>
<dbReference type="Proteomes" id="UP001163166">
    <property type="component" value="Chromosome"/>
</dbReference>
<keyword evidence="1" id="KW-0812">Transmembrane</keyword>
<dbReference type="EMBL" id="CP076676">
    <property type="protein sequence ID" value="UYO38995.1"/>
    <property type="molecule type" value="Genomic_DNA"/>
</dbReference>
<evidence type="ECO:0000313" key="2">
    <source>
        <dbReference type="EMBL" id="UYO38995.1"/>
    </source>
</evidence>
<keyword evidence="1" id="KW-1133">Transmembrane helix</keyword>
<name>A0AAX3DWQ7_RHOPL</name>
<organism evidence="2 3">
    <name type="scientific">Rhodopseudomonas palustris</name>
    <dbReference type="NCBI Taxonomy" id="1076"/>
    <lineage>
        <taxon>Bacteria</taxon>
        <taxon>Pseudomonadati</taxon>
        <taxon>Pseudomonadota</taxon>
        <taxon>Alphaproteobacteria</taxon>
        <taxon>Hyphomicrobiales</taxon>
        <taxon>Nitrobacteraceae</taxon>
        <taxon>Rhodopseudomonas</taxon>
    </lineage>
</organism>
<keyword evidence="1" id="KW-0472">Membrane</keyword>
<gene>
    <name evidence="2" type="ORF">KQX62_20075</name>
</gene>
<accession>A0AAX3DWQ7</accession>
<dbReference type="RefSeq" id="WP_264074441.1">
    <property type="nucleotide sequence ID" value="NZ_CP076676.1"/>
</dbReference>
<feature type="transmembrane region" description="Helical" evidence="1">
    <location>
        <begin position="29"/>
        <end position="46"/>
    </location>
</feature>
<protein>
    <submittedName>
        <fullName evidence="2">Uncharacterized protein</fullName>
    </submittedName>
</protein>
<dbReference type="AlphaFoldDB" id="A0AAX3DWQ7"/>
<proteinExistence type="predicted"/>
<feature type="transmembrane region" description="Helical" evidence="1">
    <location>
        <begin position="100"/>
        <end position="124"/>
    </location>
</feature>
<evidence type="ECO:0000313" key="3">
    <source>
        <dbReference type="Proteomes" id="UP001163166"/>
    </source>
</evidence>
<evidence type="ECO:0000256" key="1">
    <source>
        <dbReference type="SAM" id="Phobius"/>
    </source>
</evidence>
<sequence>MPIIMLSAVIGILFLQATGAIPAGSVGGPMLIALAFLLGSLAVGIHDARTSQRGPLGWIVSIAVALTGAFLCAPLGGMAVTMLLAPFVQGSSSLAAAGGPVLAAALAGAMLATLAGAWGAIWVVNRWR</sequence>